<keyword evidence="1" id="KW-0732">Signal</keyword>
<feature type="signal peptide" evidence="1">
    <location>
        <begin position="1"/>
        <end position="29"/>
    </location>
</feature>
<accession>A0A212KDQ8</accession>
<evidence type="ECO:0000256" key="1">
    <source>
        <dbReference type="SAM" id="SignalP"/>
    </source>
</evidence>
<dbReference type="InterPro" id="IPR036280">
    <property type="entry name" value="Multihaem_cyt_sf"/>
</dbReference>
<dbReference type="EMBL" id="FLUP01000001">
    <property type="protein sequence ID" value="SBW09833.1"/>
    <property type="molecule type" value="Genomic_DNA"/>
</dbReference>
<proteinExistence type="predicted"/>
<dbReference type="RefSeq" id="WP_192112879.1">
    <property type="nucleotide sequence ID" value="NZ_LT598928.1"/>
</dbReference>
<reference evidence="2" key="1">
    <citation type="submission" date="2016-04" db="EMBL/GenBank/DDBJ databases">
        <authorList>
            <person name="Evans L.H."/>
            <person name="Alamgir A."/>
            <person name="Owens N."/>
            <person name="Weber N.D."/>
            <person name="Virtaneva K."/>
            <person name="Barbian K."/>
            <person name="Babar A."/>
            <person name="Rosenke K."/>
        </authorList>
    </citation>
    <scope>NUCLEOTIDE SEQUENCE</scope>
    <source>
        <strain evidence="2">92-2</strain>
    </source>
</reference>
<dbReference type="AlphaFoldDB" id="A0A212KDQ8"/>
<feature type="chain" id="PRO_5012781322" evidence="1">
    <location>
        <begin position="30"/>
        <end position="135"/>
    </location>
</feature>
<protein>
    <submittedName>
        <fullName evidence="2">Uncharacterized protein</fullName>
    </submittedName>
</protein>
<name>A0A212KDQ8_9BACT</name>
<gene>
    <name evidence="2" type="ORF">KM92DES2_12796</name>
</gene>
<dbReference type="SUPFAM" id="SSF48695">
    <property type="entry name" value="Multiheme cytochromes"/>
    <property type="match status" value="1"/>
</dbReference>
<evidence type="ECO:0000313" key="2">
    <source>
        <dbReference type="EMBL" id="SBW09833.1"/>
    </source>
</evidence>
<dbReference type="CDD" id="cd08168">
    <property type="entry name" value="Cytochrom_C3"/>
    <property type="match status" value="1"/>
</dbReference>
<organism evidence="2">
    <name type="scientific">uncultured Desulfovibrio sp</name>
    <dbReference type="NCBI Taxonomy" id="167968"/>
    <lineage>
        <taxon>Bacteria</taxon>
        <taxon>Pseudomonadati</taxon>
        <taxon>Thermodesulfobacteriota</taxon>
        <taxon>Desulfovibrionia</taxon>
        <taxon>Desulfovibrionales</taxon>
        <taxon>Desulfovibrionaceae</taxon>
        <taxon>Desulfovibrio</taxon>
        <taxon>environmental samples</taxon>
    </lineage>
</organism>
<dbReference type="Gene3D" id="3.90.10.10">
    <property type="entry name" value="Cytochrome C3"/>
    <property type="match status" value="1"/>
</dbReference>
<sequence length="135" mass="14584">MREKLIRFRTTLPCLLLLICGLAALPGAACGNELVPVTTPAVSKPEMPKVFFPHDKHVDAVEAMNGDCSTCHNMTDAGMSETLKDVTSVPAKKQVAYMHTACTDCHVKAGKGPRLVDCRVCHSERTASEFAGKKK</sequence>